<reference evidence="3" key="1">
    <citation type="submission" date="2020-01" db="EMBL/GenBank/DDBJ databases">
        <title>Insect and environment-associated Actinomycetes.</title>
        <authorList>
            <person name="Currrie C."/>
            <person name="Chevrette M."/>
            <person name="Carlson C."/>
            <person name="Stubbendieck R."/>
            <person name="Wendt-Pienkowski E."/>
        </authorList>
    </citation>
    <scope>NUCLEOTIDE SEQUENCE</scope>
    <source>
        <strain evidence="3">SID12501</strain>
    </source>
</reference>
<keyword evidence="2" id="KW-0812">Transmembrane</keyword>
<proteinExistence type="predicted"/>
<feature type="transmembrane region" description="Helical" evidence="2">
    <location>
        <begin position="176"/>
        <end position="195"/>
    </location>
</feature>
<evidence type="ECO:0008006" key="4">
    <source>
        <dbReference type="Google" id="ProtNLM"/>
    </source>
</evidence>
<gene>
    <name evidence="3" type="ORF">G3I71_24005</name>
</gene>
<comment type="caution">
    <text evidence="3">The sequence shown here is derived from an EMBL/GenBank/DDBJ whole genome shotgun (WGS) entry which is preliminary data.</text>
</comment>
<evidence type="ECO:0000313" key="3">
    <source>
        <dbReference type="EMBL" id="NEC88804.1"/>
    </source>
</evidence>
<name>A0A6B3BWV3_9ACTN</name>
<evidence type="ECO:0000256" key="1">
    <source>
        <dbReference type="SAM" id="MobiDB-lite"/>
    </source>
</evidence>
<sequence>MSPRDVAEALLRRWYVLVLALLLTAAGAYPVLRPAPRYLSSAVIVLKPPVTGNQPNQLTNLQPPLATLSYGVIQQLESPAGRKELTSAGVHGTYQLIPRNSGTSATPAYLIPSLQVQARASDPVEADTAVRRIIDVYSGHVADVQEAQGISAAARINASVLVAPSAAQVLGTKSRAVAGTALLGATAALLSALWFDQYVLRRRSRKGDSPDPRQHASAVPVAN</sequence>
<evidence type="ECO:0000256" key="2">
    <source>
        <dbReference type="SAM" id="Phobius"/>
    </source>
</evidence>
<protein>
    <recommendedName>
        <fullName evidence="4">Polysaccharide chain length determinant N-terminal domain-containing protein</fullName>
    </recommendedName>
</protein>
<keyword evidence="2" id="KW-0472">Membrane</keyword>
<accession>A0A6B3BWV3</accession>
<dbReference type="EMBL" id="JAAGLU010000020">
    <property type="protein sequence ID" value="NEC88804.1"/>
    <property type="molecule type" value="Genomic_DNA"/>
</dbReference>
<feature type="region of interest" description="Disordered" evidence="1">
    <location>
        <begin position="204"/>
        <end position="223"/>
    </location>
</feature>
<organism evidence="3">
    <name type="scientific">Streptomyces sp. SID12501</name>
    <dbReference type="NCBI Taxonomy" id="2706042"/>
    <lineage>
        <taxon>Bacteria</taxon>
        <taxon>Bacillati</taxon>
        <taxon>Actinomycetota</taxon>
        <taxon>Actinomycetes</taxon>
        <taxon>Kitasatosporales</taxon>
        <taxon>Streptomycetaceae</taxon>
        <taxon>Streptomyces</taxon>
    </lineage>
</organism>
<keyword evidence="2" id="KW-1133">Transmembrane helix</keyword>
<dbReference type="RefSeq" id="WP_164317115.1">
    <property type="nucleotide sequence ID" value="NZ_JAAGLU010000020.1"/>
</dbReference>
<dbReference type="AlphaFoldDB" id="A0A6B3BWV3"/>